<organism evidence="1 2">
    <name type="scientific">Kingdonia uniflora</name>
    <dbReference type="NCBI Taxonomy" id="39325"/>
    <lineage>
        <taxon>Eukaryota</taxon>
        <taxon>Viridiplantae</taxon>
        <taxon>Streptophyta</taxon>
        <taxon>Embryophyta</taxon>
        <taxon>Tracheophyta</taxon>
        <taxon>Spermatophyta</taxon>
        <taxon>Magnoliopsida</taxon>
        <taxon>Ranunculales</taxon>
        <taxon>Circaeasteraceae</taxon>
        <taxon>Kingdonia</taxon>
    </lineage>
</organism>
<proteinExistence type="predicted"/>
<dbReference type="EMBL" id="JACGCM010001055">
    <property type="protein sequence ID" value="KAF6162361.1"/>
    <property type="molecule type" value="Genomic_DNA"/>
</dbReference>
<evidence type="ECO:0000313" key="2">
    <source>
        <dbReference type="Proteomes" id="UP000541444"/>
    </source>
</evidence>
<sequence length="53" mass="6505">MRDIDFMLVNLIPSMTIDFLFVRSFNLQRTVYLMKFEIFYSHTHIHISYRSIC</sequence>
<reference evidence="1 2" key="1">
    <citation type="journal article" date="2020" name="IScience">
        <title>Genome Sequencing of the Endangered Kingdonia uniflora (Circaeasteraceae, Ranunculales) Reveals Potential Mechanisms of Evolutionary Specialization.</title>
        <authorList>
            <person name="Sun Y."/>
            <person name="Deng T."/>
            <person name="Zhang A."/>
            <person name="Moore M.J."/>
            <person name="Landis J.B."/>
            <person name="Lin N."/>
            <person name="Zhang H."/>
            <person name="Zhang X."/>
            <person name="Huang J."/>
            <person name="Zhang X."/>
            <person name="Sun H."/>
            <person name="Wang H."/>
        </authorList>
    </citation>
    <scope>NUCLEOTIDE SEQUENCE [LARGE SCALE GENOMIC DNA]</scope>
    <source>
        <strain evidence="1">TB1705</strain>
        <tissue evidence="1">Leaf</tissue>
    </source>
</reference>
<evidence type="ECO:0000313" key="1">
    <source>
        <dbReference type="EMBL" id="KAF6162361.1"/>
    </source>
</evidence>
<dbReference type="Proteomes" id="UP000541444">
    <property type="component" value="Unassembled WGS sequence"/>
</dbReference>
<name>A0A7J7N586_9MAGN</name>
<keyword evidence="2" id="KW-1185">Reference proteome</keyword>
<accession>A0A7J7N586</accession>
<comment type="caution">
    <text evidence="1">The sequence shown here is derived from an EMBL/GenBank/DDBJ whole genome shotgun (WGS) entry which is preliminary data.</text>
</comment>
<gene>
    <name evidence="1" type="ORF">GIB67_008490</name>
</gene>
<protein>
    <submittedName>
        <fullName evidence="1">Uncharacterized protein</fullName>
    </submittedName>
</protein>
<dbReference type="AlphaFoldDB" id="A0A7J7N586"/>